<dbReference type="InterPro" id="IPR035940">
    <property type="entry name" value="CAP_sf"/>
</dbReference>
<evidence type="ECO:0000259" key="1">
    <source>
        <dbReference type="Pfam" id="PF00188"/>
    </source>
</evidence>
<organism evidence="2 3">
    <name type="scientific">Streptococcus gordonii</name>
    <dbReference type="NCBI Taxonomy" id="1302"/>
    <lineage>
        <taxon>Bacteria</taxon>
        <taxon>Bacillati</taxon>
        <taxon>Bacillota</taxon>
        <taxon>Bacilli</taxon>
        <taxon>Lactobacillales</taxon>
        <taxon>Streptococcaceae</taxon>
        <taxon>Streptococcus</taxon>
    </lineage>
</organism>
<sequence length="177" mass="20413">MNPKFVDNSGWDANVEWEIEDPSNFELSKQNPWARDYVLIANLKSGVKDKNYKDVEFGYVKFVYRVEASDATNYVELDKAKEAFNKINQERKVNGLKELTWSDDIYQNQALPKVNEISRQYDSTGFVGRRDEDATTVVKKWANSGLRELLLDPNLTEGAVATVVDGNGVYYWTYNYK</sequence>
<accession>A0A139N808</accession>
<comment type="caution">
    <text evidence="2">The sequence shown here is derived from an EMBL/GenBank/DDBJ whole genome shotgun (WGS) entry which is preliminary data.</text>
</comment>
<dbReference type="Proteomes" id="UP000070096">
    <property type="component" value="Unassembled WGS sequence"/>
</dbReference>
<evidence type="ECO:0000313" key="2">
    <source>
        <dbReference type="EMBL" id="KXT72179.1"/>
    </source>
</evidence>
<dbReference type="AlphaFoldDB" id="A0A139N808"/>
<dbReference type="InterPro" id="IPR014044">
    <property type="entry name" value="CAP_dom"/>
</dbReference>
<dbReference type="PATRIC" id="fig|1302.21.peg.906"/>
<name>A0A139N808_STRGN</name>
<feature type="domain" description="SCP" evidence="1">
    <location>
        <begin position="85"/>
        <end position="176"/>
    </location>
</feature>
<gene>
    <name evidence="2" type="ORF">SGODD07_00809</name>
</gene>
<protein>
    <submittedName>
        <fullName evidence="2">Choline binding protein A</fullName>
    </submittedName>
</protein>
<dbReference type="SUPFAM" id="SSF55797">
    <property type="entry name" value="PR-1-like"/>
    <property type="match status" value="1"/>
</dbReference>
<proteinExistence type="predicted"/>
<dbReference type="EMBL" id="LQRC01000121">
    <property type="protein sequence ID" value="KXT72179.1"/>
    <property type="molecule type" value="Genomic_DNA"/>
</dbReference>
<reference evidence="2 3" key="1">
    <citation type="submission" date="2016-01" db="EMBL/GenBank/DDBJ databases">
        <title>Highly variable Streptococcus oralis are common among viridans streptococci isolated from primates.</title>
        <authorList>
            <person name="Denapaite D."/>
            <person name="Rieger M."/>
            <person name="Koendgen S."/>
            <person name="Brueckner R."/>
            <person name="Ochigava I."/>
            <person name="Kappeler P."/>
            <person name="Maetz-Rensing K."/>
            <person name="Leendertz F."/>
            <person name="Hakenbeck R."/>
        </authorList>
    </citation>
    <scope>NUCLEOTIDE SEQUENCE [LARGE SCALE GENOMIC DNA]</scope>
    <source>
        <strain evidence="2 3">DD07</strain>
    </source>
</reference>
<dbReference type="Pfam" id="PF00188">
    <property type="entry name" value="CAP"/>
    <property type="match status" value="1"/>
</dbReference>
<evidence type="ECO:0000313" key="3">
    <source>
        <dbReference type="Proteomes" id="UP000070096"/>
    </source>
</evidence>